<dbReference type="InterPro" id="IPR056924">
    <property type="entry name" value="SH3_Tf2-1"/>
</dbReference>
<keyword evidence="4" id="KW-1185">Reference proteome</keyword>
<dbReference type="Gramene" id="Psat04G0475500-T1">
    <property type="protein sequence ID" value="KAI5421034.1"/>
    <property type="gene ID" value="KIW84_044755"/>
</dbReference>
<protein>
    <recommendedName>
        <fullName evidence="2">Tf2-1-like SH3-like domain-containing protein</fullName>
    </recommendedName>
</protein>
<sequence>MGLFCIRTCTTPFEVVYGRSPSVITNYLPGEVKVEAVQRDLADHNECLRQLKHHLARARDQMKTQANRHRKERSSTVGDLVFLKLIPHVQQSAMTRIYPKLSPRYFGPFKVIERVGVVAYRLELPPTSRIHHVFHVSLLKKAVGDDVVNPTLPASLEIMKTQCGNQRHL</sequence>
<dbReference type="Proteomes" id="UP001058974">
    <property type="component" value="Chromosome 4"/>
</dbReference>
<evidence type="ECO:0000313" key="3">
    <source>
        <dbReference type="EMBL" id="KAI5421034.1"/>
    </source>
</evidence>
<evidence type="ECO:0000313" key="4">
    <source>
        <dbReference type="Proteomes" id="UP001058974"/>
    </source>
</evidence>
<dbReference type="PANTHER" id="PTHR46148:SF52">
    <property type="entry name" value="OS04G0603800 PROTEIN"/>
    <property type="match status" value="1"/>
</dbReference>
<dbReference type="PANTHER" id="PTHR46148">
    <property type="entry name" value="CHROMO DOMAIN-CONTAINING PROTEIN"/>
    <property type="match status" value="1"/>
</dbReference>
<feature type="domain" description="Tf2-1-like SH3-like" evidence="2">
    <location>
        <begin position="78"/>
        <end position="142"/>
    </location>
</feature>
<proteinExistence type="predicted"/>
<reference evidence="3 4" key="1">
    <citation type="journal article" date="2022" name="Nat. Genet.">
        <title>Improved pea reference genome and pan-genome highlight genomic features and evolutionary characteristics.</title>
        <authorList>
            <person name="Yang T."/>
            <person name="Liu R."/>
            <person name="Luo Y."/>
            <person name="Hu S."/>
            <person name="Wang D."/>
            <person name="Wang C."/>
            <person name="Pandey M.K."/>
            <person name="Ge S."/>
            <person name="Xu Q."/>
            <person name="Li N."/>
            <person name="Li G."/>
            <person name="Huang Y."/>
            <person name="Saxena R.K."/>
            <person name="Ji Y."/>
            <person name="Li M."/>
            <person name="Yan X."/>
            <person name="He Y."/>
            <person name="Liu Y."/>
            <person name="Wang X."/>
            <person name="Xiang C."/>
            <person name="Varshney R.K."/>
            <person name="Ding H."/>
            <person name="Gao S."/>
            <person name="Zong X."/>
        </authorList>
    </citation>
    <scope>NUCLEOTIDE SEQUENCE [LARGE SCALE GENOMIC DNA]</scope>
    <source>
        <strain evidence="3 4">cv. Zhongwan 6</strain>
    </source>
</reference>
<comment type="caution">
    <text evidence="3">The sequence shown here is derived from an EMBL/GenBank/DDBJ whole genome shotgun (WGS) entry which is preliminary data.</text>
</comment>
<feature type="coiled-coil region" evidence="1">
    <location>
        <begin position="41"/>
        <end position="68"/>
    </location>
</feature>
<dbReference type="EMBL" id="JAMSHJ010000004">
    <property type="protein sequence ID" value="KAI5421034.1"/>
    <property type="molecule type" value="Genomic_DNA"/>
</dbReference>
<evidence type="ECO:0000259" key="2">
    <source>
        <dbReference type="Pfam" id="PF24626"/>
    </source>
</evidence>
<keyword evidence="1" id="KW-0175">Coiled coil</keyword>
<organism evidence="3 4">
    <name type="scientific">Pisum sativum</name>
    <name type="common">Garden pea</name>
    <name type="synonym">Lathyrus oleraceus</name>
    <dbReference type="NCBI Taxonomy" id="3888"/>
    <lineage>
        <taxon>Eukaryota</taxon>
        <taxon>Viridiplantae</taxon>
        <taxon>Streptophyta</taxon>
        <taxon>Embryophyta</taxon>
        <taxon>Tracheophyta</taxon>
        <taxon>Spermatophyta</taxon>
        <taxon>Magnoliopsida</taxon>
        <taxon>eudicotyledons</taxon>
        <taxon>Gunneridae</taxon>
        <taxon>Pentapetalae</taxon>
        <taxon>rosids</taxon>
        <taxon>fabids</taxon>
        <taxon>Fabales</taxon>
        <taxon>Fabaceae</taxon>
        <taxon>Papilionoideae</taxon>
        <taxon>50 kb inversion clade</taxon>
        <taxon>NPAAA clade</taxon>
        <taxon>Hologalegina</taxon>
        <taxon>IRL clade</taxon>
        <taxon>Fabeae</taxon>
        <taxon>Lathyrus</taxon>
    </lineage>
</organism>
<gene>
    <name evidence="3" type="ORF">KIW84_044755</name>
</gene>
<evidence type="ECO:0000256" key="1">
    <source>
        <dbReference type="SAM" id="Coils"/>
    </source>
</evidence>
<accession>A0A9D4XHA2</accession>
<dbReference type="Pfam" id="PF24626">
    <property type="entry name" value="SH3_Tf2-1"/>
    <property type="match status" value="1"/>
</dbReference>
<name>A0A9D4XHA2_PEA</name>
<dbReference type="AlphaFoldDB" id="A0A9D4XHA2"/>